<gene>
    <name evidence="2" type="ORF">GTHE00462_LOCUS28824</name>
</gene>
<dbReference type="EMBL" id="HBKN01036819">
    <property type="protein sequence ID" value="CAE2323527.1"/>
    <property type="molecule type" value="Transcribed_RNA"/>
</dbReference>
<evidence type="ECO:0008006" key="3">
    <source>
        <dbReference type="Google" id="ProtNLM"/>
    </source>
</evidence>
<sequence>MPKSLLSMLLFLLLCASMPTKSEFAADQALQGRLHGRRLLQYFGISSFDMRESRLVVSGGCLLDLATSMNRACALITETVPYYYIDPTTRTIQVNQTLTTSDVRWVCWGAAYTNPFPNIDISLYSDFSVGYGFKTMVTSCGVEIGTNFLACFGANDPSVSSTGAKIGGQADPPAGKFSQVSVGGLHACAITNFADTATSYRSNLVCWGNNRMGQTTVPAIVQVSILTTINYTYVQLGYEYSCALRSDNRLTCFGSDLDQSLDMPDRVLATNTKNGGYMSSGSSYGCCHDCSQCDCSTVSHAGVGARCLEQQRISVTWYHTCAIRAGCDVQCQGKNPKCTSGSLSTWYAKDTSCFCNSCVRPHEMECWGYNAWGNANAPPGKFKVVKADVDFTCAIYAECNNKDVLDVVVPGTGKSQCQLANNIVCFGRNNQGQVSPPSDMCNGAAQARLEAEARLNNTIFATPAPPTPRPACICTPQGCDCLGEYPRLQFESACRPRCHLLLSLLVCGLLLLAQS</sequence>
<evidence type="ECO:0000256" key="1">
    <source>
        <dbReference type="SAM" id="SignalP"/>
    </source>
</evidence>
<feature type="signal peptide" evidence="1">
    <location>
        <begin position="1"/>
        <end position="22"/>
    </location>
</feature>
<dbReference type="AlphaFoldDB" id="A0A7S4P4X2"/>
<name>A0A7S4P4X2_GUITH</name>
<protein>
    <recommendedName>
        <fullName evidence="3">TNFR-Cys domain-containing protein</fullName>
    </recommendedName>
</protein>
<evidence type="ECO:0000313" key="2">
    <source>
        <dbReference type="EMBL" id="CAE2323527.1"/>
    </source>
</evidence>
<organism evidence="2">
    <name type="scientific">Guillardia theta</name>
    <name type="common">Cryptophyte</name>
    <name type="synonym">Cryptomonas phi</name>
    <dbReference type="NCBI Taxonomy" id="55529"/>
    <lineage>
        <taxon>Eukaryota</taxon>
        <taxon>Cryptophyceae</taxon>
        <taxon>Pyrenomonadales</taxon>
        <taxon>Geminigeraceae</taxon>
        <taxon>Guillardia</taxon>
    </lineage>
</organism>
<proteinExistence type="predicted"/>
<dbReference type="InterPro" id="IPR009091">
    <property type="entry name" value="RCC1/BLIP-II"/>
</dbReference>
<reference evidence="2" key="1">
    <citation type="submission" date="2021-01" db="EMBL/GenBank/DDBJ databases">
        <authorList>
            <person name="Corre E."/>
            <person name="Pelletier E."/>
            <person name="Niang G."/>
            <person name="Scheremetjew M."/>
            <person name="Finn R."/>
            <person name="Kale V."/>
            <person name="Holt S."/>
            <person name="Cochrane G."/>
            <person name="Meng A."/>
            <person name="Brown T."/>
            <person name="Cohen L."/>
        </authorList>
    </citation>
    <scope>NUCLEOTIDE SEQUENCE</scope>
    <source>
        <strain evidence="2">CCMP 2712</strain>
    </source>
</reference>
<keyword evidence="1" id="KW-0732">Signal</keyword>
<accession>A0A7S4P4X2</accession>
<feature type="chain" id="PRO_5030990845" description="TNFR-Cys domain-containing protein" evidence="1">
    <location>
        <begin position="23"/>
        <end position="515"/>
    </location>
</feature>
<dbReference type="SUPFAM" id="SSF50985">
    <property type="entry name" value="RCC1/BLIP-II"/>
    <property type="match status" value="1"/>
</dbReference>
<dbReference type="Gene3D" id="2.130.10.30">
    <property type="entry name" value="Regulator of chromosome condensation 1/beta-lactamase-inhibitor protein II"/>
    <property type="match status" value="1"/>
</dbReference>